<protein>
    <recommendedName>
        <fullName evidence="2">DUF676 domain-containing protein</fullName>
    </recommendedName>
</protein>
<evidence type="ECO:0008006" key="2">
    <source>
        <dbReference type="Google" id="ProtNLM"/>
    </source>
</evidence>
<feature type="non-terminal residue" evidence="1">
    <location>
        <position position="1"/>
    </location>
</feature>
<evidence type="ECO:0000313" key="1">
    <source>
        <dbReference type="EMBL" id="CRZ00795.1"/>
    </source>
</evidence>
<dbReference type="Gene3D" id="3.40.50.1820">
    <property type="entry name" value="alpha/beta hydrolase"/>
    <property type="match status" value="1"/>
</dbReference>
<accession>A0A0H5QFT5</accession>
<sequence>GKGSITVKQKIWRHSVGNGRPGRNRGPIGYIVAKDCHWRMLRGLIIFRYVMAITMAIEQSAESVSAHRPIVVLHGFGSSSDQMNPIVESLRSAFPSTYVIALTCLDNGKTVFSIDLQVELLAQELRNDPRLNTARGVDFVGHSLGGLIGRIYVHRYNSPRIHRFISIHSPQAGLHDIVRIEKYLVATAERRFPIERVFGVGWDTMAWRAASGALTAVLGDQASTTILNQFQSHSALTHQYLHQRVPVLNDLLATSAFFQGFDHLDPATRARQRKNVEGLTLLCLVKGDDDEVLSPSNTAHLNSAHDPTSLFVQFGYKTLLDSGRLIFANHLVGHSSNELMNNPNSIWESELVPYLNDFE</sequence>
<dbReference type="AlphaFoldDB" id="A0A0H5QFT5"/>
<dbReference type="InterPro" id="IPR029058">
    <property type="entry name" value="AB_hydrolase_fold"/>
</dbReference>
<reference evidence="1" key="1">
    <citation type="submission" date="2015-04" db="EMBL/GenBank/DDBJ databases">
        <title>The genome sequence of the plant pathogenic Rhizarian Plasmodiophora brassicae reveals insights in its biotrophic life cycle and the origin of chitin synthesis.</title>
        <authorList>
            <person name="Schwelm A."/>
            <person name="Fogelqvist J."/>
            <person name="Knaust A."/>
            <person name="Julke S."/>
            <person name="Lilja T."/>
            <person name="Dhandapani V."/>
            <person name="Bonilla-Rosso G."/>
            <person name="Karlsson M."/>
            <person name="Shevchenko A."/>
            <person name="Choi S.R."/>
            <person name="Kim H.G."/>
            <person name="Park J.Y."/>
            <person name="Lim Y.P."/>
            <person name="Ludwig-Muller J."/>
            <person name="Dixelius C."/>
        </authorList>
    </citation>
    <scope>NUCLEOTIDE SEQUENCE</scope>
    <source>
        <tissue evidence="1">Potato root galls</tissue>
    </source>
</reference>
<dbReference type="SUPFAM" id="SSF53474">
    <property type="entry name" value="alpha/beta-Hydrolases"/>
    <property type="match status" value="1"/>
</dbReference>
<name>A0A0H5QFT5_9EUKA</name>
<dbReference type="PANTHER" id="PTHR37946:SF1">
    <property type="entry name" value="SLL1969 PROTEIN"/>
    <property type="match status" value="1"/>
</dbReference>
<organism evidence="1">
    <name type="scientific">Spongospora subterranea</name>
    <dbReference type="NCBI Taxonomy" id="70186"/>
    <lineage>
        <taxon>Eukaryota</taxon>
        <taxon>Sar</taxon>
        <taxon>Rhizaria</taxon>
        <taxon>Endomyxa</taxon>
        <taxon>Phytomyxea</taxon>
        <taxon>Plasmodiophorida</taxon>
        <taxon>Plasmodiophoridae</taxon>
        <taxon>Spongospora</taxon>
    </lineage>
</organism>
<dbReference type="EMBL" id="HACM01000353">
    <property type="protein sequence ID" value="CRZ00795.1"/>
    <property type="molecule type" value="Transcribed_RNA"/>
</dbReference>
<dbReference type="Pfam" id="PF02089">
    <property type="entry name" value="Palm_thioest"/>
    <property type="match status" value="1"/>
</dbReference>
<proteinExistence type="predicted"/>
<dbReference type="PANTHER" id="PTHR37946">
    <property type="entry name" value="SLL1969 PROTEIN"/>
    <property type="match status" value="1"/>
</dbReference>